<accession>A0ABU5DVZ1</accession>
<gene>
    <name evidence="1" type="ORF">SMD31_06065</name>
</gene>
<dbReference type="EMBL" id="JAXCLX010000001">
    <property type="protein sequence ID" value="MDY0871476.1"/>
    <property type="molecule type" value="Genomic_DNA"/>
</dbReference>
<sequence>MQSDWDSLFFTYRPHPDQQPHETHLLADMGLIRTADGGLALAEDPMHRVELERPNLWERIFRALSFNFRPRPVAAGHRR</sequence>
<evidence type="ECO:0000313" key="1">
    <source>
        <dbReference type="EMBL" id="MDY0871476.1"/>
    </source>
</evidence>
<keyword evidence="2" id="KW-1185">Reference proteome</keyword>
<organism evidence="1 2">
    <name type="scientific">Dongia rigui</name>
    <dbReference type="NCBI Taxonomy" id="940149"/>
    <lineage>
        <taxon>Bacteria</taxon>
        <taxon>Pseudomonadati</taxon>
        <taxon>Pseudomonadota</taxon>
        <taxon>Alphaproteobacteria</taxon>
        <taxon>Rhodospirillales</taxon>
        <taxon>Dongiaceae</taxon>
        <taxon>Dongia</taxon>
    </lineage>
</organism>
<reference evidence="1 2" key="1">
    <citation type="journal article" date="2013" name="Antonie Van Leeuwenhoek">
        <title>Dongia rigui sp. nov., isolated from freshwater of a large wetland in Korea.</title>
        <authorList>
            <person name="Baik K.S."/>
            <person name="Hwang Y.M."/>
            <person name="Choi J.S."/>
            <person name="Kwon J."/>
            <person name="Seong C.N."/>
        </authorList>
    </citation>
    <scope>NUCLEOTIDE SEQUENCE [LARGE SCALE GENOMIC DNA]</scope>
    <source>
        <strain evidence="1 2">04SU4-P</strain>
    </source>
</reference>
<comment type="caution">
    <text evidence="1">The sequence shown here is derived from an EMBL/GenBank/DDBJ whole genome shotgun (WGS) entry which is preliminary data.</text>
</comment>
<name>A0ABU5DVZ1_9PROT</name>
<evidence type="ECO:0000313" key="2">
    <source>
        <dbReference type="Proteomes" id="UP001271769"/>
    </source>
</evidence>
<dbReference type="RefSeq" id="WP_320499904.1">
    <property type="nucleotide sequence ID" value="NZ_JAXCLX010000001.1"/>
</dbReference>
<proteinExistence type="predicted"/>
<protein>
    <submittedName>
        <fullName evidence="1">Uncharacterized protein</fullName>
    </submittedName>
</protein>
<dbReference type="Proteomes" id="UP001271769">
    <property type="component" value="Unassembled WGS sequence"/>
</dbReference>